<keyword evidence="3" id="KW-1185">Reference proteome</keyword>
<protein>
    <submittedName>
        <fullName evidence="2">Uncharacterized protein</fullName>
    </submittedName>
</protein>
<accession>A0AA88Y2S3</accession>
<feature type="region of interest" description="Disordered" evidence="1">
    <location>
        <begin position="135"/>
        <end position="251"/>
    </location>
</feature>
<organism evidence="2 3">
    <name type="scientific">Pinctada imbricata</name>
    <name type="common">Atlantic pearl-oyster</name>
    <name type="synonym">Pinctada martensii</name>
    <dbReference type="NCBI Taxonomy" id="66713"/>
    <lineage>
        <taxon>Eukaryota</taxon>
        <taxon>Metazoa</taxon>
        <taxon>Spiralia</taxon>
        <taxon>Lophotrochozoa</taxon>
        <taxon>Mollusca</taxon>
        <taxon>Bivalvia</taxon>
        <taxon>Autobranchia</taxon>
        <taxon>Pteriomorphia</taxon>
        <taxon>Pterioida</taxon>
        <taxon>Pterioidea</taxon>
        <taxon>Pteriidae</taxon>
        <taxon>Pinctada</taxon>
    </lineage>
</organism>
<evidence type="ECO:0000313" key="2">
    <source>
        <dbReference type="EMBL" id="KAK3096536.1"/>
    </source>
</evidence>
<feature type="compositionally biased region" description="Polar residues" evidence="1">
    <location>
        <begin position="135"/>
        <end position="144"/>
    </location>
</feature>
<feature type="compositionally biased region" description="Basic and acidic residues" evidence="1">
    <location>
        <begin position="161"/>
        <end position="175"/>
    </location>
</feature>
<dbReference type="AlphaFoldDB" id="A0AA88Y2S3"/>
<dbReference type="EMBL" id="VSWD01000007">
    <property type="protein sequence ID" value="KAK3096536.1"/>
    <property type="molecule type" value="Genomic_DNA"/>
</dbReference>
<evidence type="ECO:0000256" key="1">
    <source>
        <dbReference type="SAM" id="MobiDB-lite"/>
    </source>
</evidence>
<dbReference type="Proteomes" id="UP001186944">
    <property type="component" value="Unassembled WGS sequence"/>
</dbReference>
<comment type="caution">
    <text evidence="2">The sequence shown here is derived from an EMBL/GenBank/DDBJ whole genome shotgun (WGS) entry which is preliminary data.</text>
</comment>
<name>A0AA88Y2S3_PINIB</name>
<gene>
    <name evidence="2" type="ORF">FSP39_001107</name>
</gene>
<sequence length="305" mass="34737">MSTTSPEVSPRGLSPSGLVKSRYTRGSYVQRWKALQERNRNLPKIDFTIKSQIIPKRQTKHPGIGTRSLTLDSMKLPSICTASSVITTSTNATGQSAKTARTEKKSINIQESSDREKDLSSSISRSLPNIAQAVQNEAKTQTNNAKHRFEKFTNTKKLTTRKAETKESPKKEETSHPQQPLEKSGIYQIDLSSLAEKSEPSTADSSHTERSQRHAPLGPRFIGTIKEEPSGRNSSAASSRRQLETDKIGRRSRRKKWRDNCKCMRCEIMKRQFIEGDDHYSKWGIYPCMNLSRKKYYHQYFYDSD</sequence>
<evidence type="ECO:0000313" key="3">
    <source>
        <dbReference type="Proteomes" id="UP001186944"/>
    </source>
</evidence>
<proteinExistence type="predicted"/>
<feature type="compositionally biased region" description="Basic and acidic residues" evidence="1">
    <location>
        <begin position="100"/>
        <end position="119"/>
    </location>
</feature>
<reference evidence="2" key="1">
    <citation type="submission" date="2019-08" db="EMBL/GenBank/DDBJ databases">
        <title>The improved chromosome-level genome for the pearl oyster Pinctada fucata martensii using PacBio sequencing and Hi-C.</title>
        <authorList>
            <person name="Zheng Z."/>
        </authorList>
    </citation>
    <scope>NUCLEOTIDE SEQUENCE</scope>
    <source>
        <strain evidence="2">ZZ-2019</strain>
        <tissue evidence="2">Adductor muscle</tissue>
    </source>
</reference>
<feature type="region of interest" description="Disordered" evidence="1">
    <location>
        <begin position="91"/>
        <end position="122"/>
    </location>
</feature>